<reference evidence="3" key="1">
    <citation type="submission" date="2015-07" db="EMBL/GenBank/DDBJ databases">
        <title>Complete genome sequence and phylogenetic analysis of Limnochorda pilosa.</title>
        <authorList>
            <person name="Watanabe M."/>
            <person name="Kojima H."/>
            <person name="Fukui M."/>
        </authorList>
    </citation>
    <scope>NUCLEOTIDE SEQUENCE [LARGE SCALE GENOMIC DNA]</scope>
    <source>
        <strain evidence="3">HC45</strain>
    </source>
</reference>
<name>A0A0K2SJG8_LIMPI</name>
<evidence type="ECO:0000256" key="1">
    <source>
        <dbReference type="SAM" id="Phobius"/>
    </source>
</evidence>
<keyword evidence="1" id="KW-1133">Transmembrane helix</keyword>
<dbReference type="EMBL" id="AP014924">
    <property type="protein sequence ID" value="BAS27261.1"/>
    <property type="molecule type" value="Genomic_DNA"/>
</dbReference>
<accession>A0A0K2SJG8</accession>
<dbReference type="AlphaFoldDB" id="A0A0K2SJG8"/>
<organism evidence="2 3">
    <name type="scientific">Limnochorda pilosa</name>
    <dbReference type="NCBI Taxonomy" id="1555112"/>
    <lineage>
        <taxon>Bacteria</taxon>
        <taxon>Bacillati</taxon>
        <taxon>Bacillota</taxon>
        <taxon>Limnochordia</taxon>
        <taxon>Limnochordales</taxon>
        <taxon>Limnochordaceae</taxon>
        <taxon>Limnochorda</taxon>
    </lineage>
</organism>
<feature type="transmembrane region" description="Helical" evidence="1">
    <location>
        <begin position="6"/>
        <end position="26"/>
    </location>
</feature>
<dbReference type="Proteomes" id="UP000065807">
    <property type="component" value="Chromosome"/>
</dbReference>
<keyword evidence="3" id="KW-1185">Reference proteome</keyword>
<protein>
    <submittedName>
        <fullName evidence="2">Uncharacterized protein</fullName>
    </submittedName>
</protein>
<dbReference type="STRING" id="1555112.LIP_1410"/>
<dbReference type="KEGG" id="lpil:LIP_1410"/>
<dbReference type="RefSeq" id="WP_068135874.1">
    <property type="nucleotide sequence ID" value="NZ_AP014924.1"/>
</dbReference>
<keyword evidence="1" id="KW-0472">Membrane</keyword>
<keyword evidence="1" id="KW-0812">Transmembrane</keyword>
<sequence>MGGHLLPALAWLGVSIYGAGVIFRELRPALRRLRVRQQLGIRVPRHHVAGLWSAGVGGSLAWTALLGVTALHLLS</sequence>
<proteinExistence type="predicted"/>
<reference evidence="3" key="2">
    <citation type="journal article" date="2016" name="Int. J. Syst. Evol. Microbiol.">
        <title>Complete genome sequence and cell structure of Limnochorda pilosa, a Gram-negative spore-former within the phylum Firmicutes.</title>
        <authorList>
            <person name="Watanabe M."/>
            <person name="Kojima H."/>
            <person name="Fukui M."/>
        </authorList>
    </citation>
    <scope>NUCLEOTIDE SEQUENCE [LARGE SCALE GENOMIC DNA]</scope>
    <source>
        <strain evidence="3">HC45</strain>
    </source>
</reference>
<gene>
    <name evidence="2" type="ORF">LIP_1410</name>
</gene>
<feature type="transmembrane region" description="Helical" evidence="1">
    <location>
        <begin position="47"/>
        <end position="74"/>
    </location>
</feature>
<evidence type="ECO:0000313" key="3">
    <source>
        <dbReference type="Proteomes" id="UP000065807"/>
    </source>
</evidence>
<evidence type="ECO:0000313" key="2">
    <source>
        <dbReference type="EMBL" id="BAS27261.1"/>
    </source>
</evidence>